<name>A0A1J0MEV2_9CAUD</name>
<dbReference type="Proteomes" id="UP000224355">
    <property type="component" value="Segment"/>
</dbReference>
<reference evidence="1 2" key="2">
    <citation type="submission" date="2018-04" db="EMBL/GenBank/DDBJ databases">
        <authorList>
            <person name="Shneider M.M."/>
            <person name="Kabanova A.P."/>
            <person name="Vo T.N.H."/>
            <person name="Korzhenkov A."/>
            <person name="Samarov N.I."/>
            <person name="Toshchakov S.V."/>
            <person name="Miroshnikov K.K."/>
            <person name="Ignatov A.N."/>
            <person name="Kulikov E.E."/>
            <person name="Miroshnikov K.A."/>
        </authorList>
    </citation>
    <scope>NUCLEOTIDE SEQUENCE [LARGE SCALE GENOMIC DNA]</scope>
</reference>
<reference evidence="2" key="1">
    <citation type="submission" date="2016-11" db="EMBL/GenBank/DDBJ databases">
        <authorList>
            <person name="Shneider M.M."/>
            <person name="Kabanova A.P."/>
            <person name="Vo T.N.H."/>
            <person name="Korzhenkov A."/>
            <person name="Samarov N.I."/>
            <person name="Toshchakov S.V."/>
            <person name="Miroshnikov K.K."/>
            <person name="Ignatov A.N."/>
            <person name="Kulikov E.E."/>
            <person name="Miroshnikov K.A."/>
        </authorList>
    </citation>
    <scope>NUCLEOTIDE SEQUENCE [LARGE SCALE GENOMIC DNA]</scope>
</reference>
<sequence length="38" mass="4403">MGKFVYNTRQGEVKTDVYNYPKVEPVATLNKYSHALLK</sequence>
<evidence type="ECO:0000313" key="2">
    <source>
        <dbReference type="Proteomes" id="UP000224355"/>
    </source>
</evidence>
<organism evidence="1 2">
    <name type="scientific">Pectobacterium phage PP101</name>
    <dbReference type="NCBI Taxonomy" id="1916414"/>
    <lineage>
        <taxon>Viruses</taxon>
        <taxon>Duplodnaviria</taxon>
        <taxon>Heunggongvirae</taxon>
        <taxon>Uroviricota</taxon>
        <taxon>Caudoviricetes</taxon>
        <taxon>Chaseviridae</taxon>
        <taxon>Cleopatravirinae</taxon>
        <taxon>Suwonvirus</taxon>
        <taxon>Suwonvirus PP101</taxon>
    </lineage>
</organism>
<evidence type="ECO:0000313" key="1">
    <source>
        <dbReference type="EMBL" id="APD19695.1"/>
    </source>
</evidence>
<proteinExistence type="predicted"/>
<gene>
    <name evidence="1" type="ORF">PP101_35</name>
</gene>
<protein>
    <submittedName>
        <fullName evidence="1">Uncharacterized protein</fullName>
    </submittedName>
</protein>
<dbReference type="EMBL" id="KY087898">
    <property type="protein sequence ID" value="APD19695.1"/>
    <property type="molecule type" value="Genomic_DNA"/>
</dbReference>
<accession>A0A1J0MEV2</accession>
<keyword evidence="2" id="KW-1185">Reference proteome</keyword>